<evidence type="ECO:0000256" key="5">
    <source>
        <dbReference type="ARBA" id="ARBA00022857"/>
    </source>
</evidence>
<organism evidence="8 9">
    <name type="scientific">Pinctada imbricata</name>
    <name type="common">Atlantic pearl-oyster</name>
    <name type="synonym">Pinctada martensii</name>
    <dbReference type="NCBI Taxonomy" id="66713"/>
    <lineage>
        <taxon>Eukaryota</taxon>
        <taxon>Metazoa</taxon>
        <taxon>Spiralia</taxon>
        <taxon>Lophotrochozoa</taxon>
        <taxon>Mollusca</taxon>
        <taxon>Bivalvia</taxon>
        <taxon>Autobranchia</taxon>
        <taxon>Pteriomorphia</taxon>
        <taxon>Pterioida</taxon>
        <taxon>Pterioidea</taxon>
        <taxon>Pteriidae</taxon>
        <taxon>Pinctada</taxon>
    </lineage>
</organism>
<keyword evidence="6" id="KW-0520">NAD</keyword>
<gene>
    <name evidence="8" type="ORF">FSP39_009012</name>
</gene>
<protein>
    <recommendedName>
        <fullName evidence="10">All-trans-retinol 13,14-reductase</fullName>
    </recommendedName>
</protein>
<evidence type="ECO:0000313" key="8">
    <source>
        <dbReference type="EMBL" id="KAK3084149.1"/>
    </source>
</evidence>
<accession>A0AA88XF35</accession>
<evidence type="ECO:0000256" key="2">
    <source>
        <dbReference type="ARBA" id="ARBA00022630"/>
    </source>
</evidence>
<dbReference type="AlphaFoldDB" id="A0AA88XF35"/>
<keyword evidence="3" id="KW-0732">Signal</keyword>
<dbReference type="EMBL" id="VSWD01000013">
    <property type="protein sequence ID" value="KAK3084149.1"/>
    <property type="molecule type" value="Genomic_DNA"/>
</dbReference>
<keyword evidence="5" id="KW-0521">NADP</keyword>
<evidence type="ECO:0000256" key="4">
    <source>
        <dbReference type="ARBA" id="ARBA00022827"/>
    </source>
</evidence>
<dbReference type="InterPro" id="IPR036188">
    <property type="entry name" value="FAD/NAD-bd_sf"/>
</dbReference>
<dbReference type="PANTHER" id="PTHR46091:SF3">
    <property type="entry name" value="AMINE OXIDASE DOMAIN-CONTAINING PROTEIN"/>
    <property type="match status" value="1"/>
</dbReference>
<evidence type="ECO:0000256" key="1">
    <source>
        <dbReference type="ARBA" id="ARBA00005855"/>
    </source>
</evidence>
<comment type="caution">
    <text evidence="8">The sequence shown here is derived from an EMBL/GenBank/DDBJ whole genome shotgun (WGS) entry which is preliminary data.</text>
</comment>
<comment type="similarity">
    <text evidence="1">Belongs to the carotenoid/retinoid oxidoreductase family. CrtISO subfamily.</text>
</comment>
<evidence type="ECO:0000256" key="7">
    <source>
        <dbReference type="SAM" id="Phobius"/>
    </source>
</evidence>
<proteinExistence type="inferred from homology"/>
<keyword evidence="2" id="KW-0285">Flavoprotein</keyword>
<evidence type="ECO:0000313" key="9">
    <source>
        <dbReference type="Proteomes" id="UP001186944"/>
    </source>
</evidence>
<name>A0AA88XF35_PINIB</name>
<keyword evidence="7" id="KW-1133">Transmembrane helix</keyword>
<sequence>MTNTGVLSFVENVINYVLGNPYLLATLILLYIFIFALSVLFSGPKPGKNPFSQRHVRPVGKLVTDQSIRDKVLKQRFKTAKVPENLDAIIIGSGIGGLSAAVLLSRAGKKVLVLEQHDQAGGCCHTFHDKGFEFDTGVHYIGKMHKGATNRIFMDQLTGGAVEYPLMDEDFDIVALGNPAKARRYPIPASREKYQERLIAKFPKEEAAIKKFMKMLKDAEGFALGYVALKMAPKWLAKLLVITGLYKLIFKPYAKYSTLTLRKALDDMTDDDELKAVMCYIWGDYGVLPTKASFGLHSMLMNHYFEGAYYIRGGPTEIVLQMIPVIENYGGRVLVNAPVSEILMSAGRAVGVKLRKGESEVDIFARNIISDAGVSNTFKRLLPKEVATKSCIYPMLQKVGESLSYITLFVGLNGTKEELGIKAHNCWSHTRLDQENAAEEFIAMSLDDAVHSEFPIIFVSFPSAKDPNWHDTNPDKSTCLVITLSPYKWFSQWENERVKNRGDDYERYKQQISHQIWEQTCQLYPQLQDKVEYMDLGTPVSNRYYLGFQQGEMYGLDHAMQRFLPEAATELRAKTDIPGLFLTGQDIMTCGLTGALYGGLFCAGEILHRNLYNDLMALRKEIKKQQ</sequence>
<evidence type="ECO:0008006" key="10">
    <source>
        <dbReference type="Google" id="ProtNLM"/>
    </source>
</evidence>
<evidence type="ECO:0000256" key="6">
    <source>
        <dbReference type="ARBA" id="ARBA00023027"/>
    </source>
</evidence>
<keyword evidence="4" id="KW-0274">FAD</keyword>
<feature type="transmembrane region" description="Helical" evidence="7">
    <location>
        <begin position="22"/>
        <end position="41"/>
    </location>
</feature>
<keyword evidence="7" id="KW-0472">Membrane</keyword>
<dbReference type="SUPFAM" id="SSF51905">
    <property type="entry name" value="FAD/NAD(P)-binding domain"/>
    <property type="match status" value="1"/>
</dbReference>
<dbReference type="Proteomes" id="UP001186944">
    <property type="component" value="Unassembled WGS sequence"/>
</dbReference>
<keyword evidence="9" id="KW-1185">Reference proteome</keyword>
<keyword evidence="7" id="KW-0812">Transmembrane</keyword>
<dbReference type="Pfam" id="PF13450">
    <property type="entry name" value="NAD_binding_8"/>
    <property type="match status" value="1"/>
</dbReference>
<evidence type="ECO:0000256" key="3">
    <source>
        <dbReference type="ARBA" id="ARBA00022729"/>
    </source>
</evidence>
<dbReference type="PANTHER" id="PTHR46091">
    <property type="entry name" value="BLR7054 PROTEIN"/>
    <property type="match status" value="1"/>
</dbReference>
<reference evidence="8" key="1">
    <citation type="submission" date="2019-08" db="EMBL/GenBank/DDBJ databases">
        <title>The improved chromosome-level genome for the pearl oyster Pinctada fucata martensii using PacBio sequencing and Hi-C.</title>
        <authorList>
            <person name="Zheng Z."/>
        </authorList>
    </citation>
    <scope>NUCLEOTIDE SEQUENCE</scope>
    <source>
        <strain evidence="8">ZZ-2019</strain>
        <tissue evidence="8">Adductor muscle</tissue>
    </source>
</reference>
<dbReference type="Gene3D" id="3.50.50.60">
    <property type="entry name" value="FAD/NAD(P)-binding domain"/>
    <property type="match status" value="2"/>
</dbReference>
<dbReference type="InterPro" id="IPR052206">
    <property type="entry name" value="Retinol_saturase"/>
</dbReference>